<comment type="caution">
    <text evidence="1">The sequence shown here is derived from an EMBL/GenBank/DDBJ whole genome shotgun (WGS) entry which is preliminary data.</text>
</comment>
<evidence type="ECO:0000313" key="2">
    <source>
        <dbReference type="Proteomes" id="UP001501302"/>
    </source>
</evidence>
<dbReference type="Pfam" id="PF12954">
    <property type="entry name" value="DUF3843"/>
    <property type="match status" value="1"/>
</dbReference>
<keyword evidence="2" id="KW-1185">Reference proteome</keyword>
<dbReference type="EMBL" id="BAABJJ010000012">
    <property type="protein sequence ID" value="GAA4940449.1"/>
    <property type="molecule type" value="Genomic_DNA"/>
</dbReference>
<dbReference type="InterPro" id="IPR024214">
    <property type="entry name" value="DUF3843"/>
</dbReference>
<accession>A0ABP9GEK9</accession>
<sequence length="458" mass="54134">MHNKLYSKKLPFYSIDEDYEDDEINFEDVAFLTWYFLNTIQQEKFINPYNDFIFDIATTSMQVLEEEYEYAPENNTLKNLYNFENIAGDFYNSRAFIQFVFFESYLFFPDVKQGFNNDILDALEDTKADEDNPNLLMSYVREITEHFTFNKNSSLLALKAKDWTKELLGESHNSYDDISSISEKISGLFLYKKQNTTSVSLEHIASGMSFEMTKKSFEHYDDLEEDEILYIGLVKYKNEWWFSGNFSAQDFDADLILDQKNSADARSQVNFLHDQSEIQNILVKQEKAFLEFNNQSPIAYMNSKHVEGFSNSFMDYYNDSLSLSAKEQKEAKQRAKNDGYFGADNPFEDFNLEDDQAIVFFNPKKGIEIYFDVINAFPDENNPFFEHESDDDIMHLLISPLYSTEFVYYFINTFKDTLLFFKKEPYKTYLEDIDFLLRFWKKDLYFPQSTLVLTGKKD</sequence>
<evidence type="ECO:0008006" key="3">
    <source>
        <dbReference type="Google" id="ProtNLM"/>
    </source>
</evidence>
<name>A0ABP9GEK9_9FLAO</name>
<evidence type="ECO:0000313" key="1">
    <source>
        <dbReference type="EMBL" id="GAA4940449.1"/>
    </source>
</evidence>
<dbReference type="Proteomes" id="UP001501302">
    <property type="component" value="Unassembled WGS sequence"/>
</dbReference>
<reference evidence="2" key="1">
    <citation type="journal article" date="2019" name="Int. J. Syst. Evol. Microbiol.">
        <title>The Global Catalogue of Microorganisms (GCM) 10K type strain sequencing project: providing services to taxonomists for standard genome sequencing and annotation.</title>
        <authorList>
            <consortium name="The Broad Institute Genomics Platform"/>
            <consortium name="The Broad Institute Genome Sequencing Center for Infectious Disease"/>
            <person name="Wu L."/>
            <person name="Ma J."/>
        </authorList>
    </citation>
    <scope>NUCLEOTIDE SEQUENCE [LARGE SCALE GENOMIC DNA]</scope>
    <source>
        <strain evidence="2">JCM 18285</strain>
    </source>
</reference>
<organism evidence="1 2">
    <name type="scientific">Algibacter agarivorans</name>
    <dbReference type="NCBI Taxonomy" id="1109741"/>
    <lineage>
        <taxon>Bacteria</taxon>
        <taxon>Pseudomonadati</taxon>
        <taxon>Bacteroidota</taxon>
        <taxon>Flavobacteriia</taxon>
        <taxon>Flavobacteriales</taxon>
        <taxon>Flavobacteriaceae</taxon>
        <taxon>Algibacter</taxon>
    </lineage>
</organism>
<proteinExistence type="predicted"/>
<gene>
    <name evidence="1" type="ORF">GCM10023314_11590</name>
</gene>
<protein>
    <recommendedName>
        <fullName evidence="3">DUF3843 family protein</fullName>
    </recommendedName>
</protein>